<dbReference type="Proteomes" id="UP000289437">
    <property type="component" value="Unassembled WGS sequence"/>
</dbReference>
<evidence type="ECO:0000313" key="2">
    <source>
        <dbReference type="EMBL" id="RXH55793.1"/>
    </source>
</evidence>
<feature type="region of interest" description="Disordered" evidence="1">
    <location>
        <begin position="1"/>
        <end position="59"/>
    </location>
</feature>
<name>A0A4Q0SXD7_9BACT</name>
<evidence type="ECO:0000313" key="3">
    <source>
        <dbReference type="Proteomes" id="UP000289437"/>
    </source>
</evidence>
<dbReference type="AlphaFoldDB" id="A0A4Q0SXD7"/>
<keyword evidence="3" id="KW-1185">Reference proteome</keyword>
<feature type="compositionally biased region" description="Polar residues" evidence="1">
    <location>
        <begin position="44"/>
        <end position="59"/>
    </location>
</feature>
<feature type="compositionally biased region" description="Polar residues" evidence="1">
    <location>
        <begin position="13"/>
        <end position="33"/>
    </location>
</feature>
<gene>
    <name evidence="2" type="ORF">GRAN_2650</name>
</gene>
<accession>A0A4Q0SXD7</accession>
<comment type="caution">
    <text evidence="2">The sequence shown here is derived from an EMBL/GenBank/DDBJ whole genome shotgun (WGS) entry which is preliminary data.</text>
</comment>
<dbReference type="EMBL" id="RDSM01000002">
    <property type="protein sequence ID" value="RXH55793.1"/>
    <property type="molecule type" value="Genomic_DNA"/>
</dbReference>
<proteinExistence type="predicted"/>
<organism evidence="2 3">
    <name type="scientific">Granulicella sibirica</name>
    <dbReference type="NCBI Taxonomy" id="2479048"/>
    <lineage>
        <taxon>Bacteria</taxon>
        <taxon>Pseudomonadati</taxon>
        <taxon>Acidobacteriota</taxon>
        <taxon>Terriglobia</taxon>
        <taxon>Terriglobales</taxon>
        <taxon>Acidobacteriaceae</taxon>
        <taxon>Granulicella</taxon>
    </lineage>
</organism>
<sequence length="79" mass="9013">MPPRIPLLRQGRPAQQSPEQNRCNSKPYRSSTLHAAITPHHQYSPRSNQPPLNQPQARTQTNYILVACSAKYRQTHPSN</sequence>
<reference evidence="3" key="2">
    <citation type="submission" date="2019-02" db="EMBL/GenBank/DDBJ databases">
        <title>Granulicella sibirica sp. nov., a psychrotolerant acidobacterium isolated from an organic soil layer in forested tundra, West Siberia.</title>
        <authorList>
            <person name="Oshkin I.Y."/>
            <person name="Kulichevskaya I.S."/>
            <person name="Rijpstra W.I.C."/>
            <person name="Sinninghe Damste J.S."/>
            <person name="Rakitin A.L."/>
            <person name="Ravin N.V."/>
            <person name="Dedysh S.N."/>
        </authorList>
    </citation>
    <scope>NUCLEOTIDE SEQUENCE [LARGE SCALE GENOMIC DNA]</scope>
    <source>
        <strain evidence="3">AF10</strain>
    </source>
</reference>
<evidence type="ECO:0000256" key="1">
    <source>
        <dbReference type="SAM" id="MobiDB-lite"/>
    </source>
</evidence>
<reference evidence="2 3" key="1">
    <citation type="submission" date="2018-11" db="EMBL/GenBank/DDBJ databases">
        <authorList>
            <person name="Mardanov A.V."/>
            <person name="Ravin N.V."/>
            <person name="Dedysh S.N."/>
        </authorList>
    </citation>
    <scope>NUCLEOTIDE SEQUENCE [LARGE SCALE GENOMIC DNA]</scope>
    <source>
        <strain evidence="2 3">AF10</strain>
    </source>
</reference>
<protein>
    <submittedName>
        <fullName evidence="2">Uncharacterized protein</fullName>
    </submittedName>
</protein>